<sequence>MGASCGRFIQVYKHCRATHYRRTKTFGHRPEKELWSKNDKVQLRMFAGSWNMGNEVPPSKLQDWLKPGCDIYLIAVEECYYTPRPEYDCCRDDWCNLVQEALPSSVMIARHDMGHCQILLLTSARVSACIHTVVASHEETGLGGLYSNKGGLALSFYIGDTGLCFVGSHLAAHQGNVQRRNLDTAHIIEGICLTNDSQRPLTNQFMHVIWVGDLNYRIDLEPEECERLIHERAWEELQQHDQLLKVQSEGTAFCNFREGVLSFPPTYQHTAGEPPDPQTGLRRYDARKARVPSWTDRVLWRSFPDAELQLEAGSYTSSPEVCTSDHSPVSAIFRCPVMRPFNTAGKTGQLFIRLSNLMATGLQPGEHHISCRAQFCEESKHTANAMCKDGKANFHSVILKTKPGVCSIKWLQTRHILIAICKVDDALESAHMRSHPVSTIMALTGLAEQFEETDGCGVVSLLGADKPKEFTASLSNSLGVPAGSLHGEIQVCAPPAHDPDGILNFTAASAQSFANARELAADDAQRCCLNFKMMSLV</sequence>
<accession>A0AA36I3X8</accession>
<protein>
    <recommendedName>
        <fullName evidence="1">Inositol polyphosphate-related phosphatase domain-containing protein</fullName>
    </recommendedName>
</protein>
<evidence type="ECO:0000313" key="3">
    <source>
        <dbReference type="Proteomes" id="UP001178507"/>
    </source>
</evidence>
<dbReference type="InterPro" id="IPR046985">
    <property type="entry name" value="IP5"/>
</dbReference>
<organism evidence="2 3">
    <name type="scientific">Effrenium voratum</name>
    <dbReference type="NCBI Taxonomy" id="2562239"/>
    <lineage>
        <taxon>Eukaryota</taxon>
        <taxon>Sar</taxon>
        <taxon>Alveolata</taxon>
        <taxon>Dinophyceae</taxon>
        <taxon>Suessiales</taxon>
        <taxon>Symbiodiniaceae</taxon>
        <taxon>Effrenium</taxon>
    </lineage>
</organism>
<gene>
    <name evidence="2" type="ORF">EVOR1521_LOCUS8506</name>
</gene>
<dbReference type="InterPro" id="IPR000300">
    <property type="entry name" value="IPPc"/>
</dbReference>
<proteinExistence type="predicted"/>
<keyword evidence="3" id="KW-1185">Reference proteome</keyword>
<comment type="caution">
    <text evidence="2">The sequence shown here is derived from an EMBL/GenBank/DDBJ whole genome shotgun (WGS) entry which is preliminary data.</text>
</comment>
<name>A0AA36I3X8_9DINO</name>
<reference evidence="2" key="1">
    <citation type="submission" date="2023-08" db="EMBL/GenBank/DDBJ databases">
        <authorList>
            <person name="Chen Y."/>
            <person name="Shah S."/>
            <person name="Dougan E. K."/>
            <person name="Thang M."/>
            <person name="Chan C."/>
        </authorList>
    </citation>
    <scope>NUCLEOTIDE SEQUENCE</scope>
</reference>
<evidence type="ECO:0000259" key="1">
    <source>
        <dbReference type="SMART" id="SM00128"/>
    </source>
</evidence>
<dbReference type="GO" id="GO:0004439">
    <property type="term" value="F:phosphatidylinositol-4,5-bisphosphate 5-phosphatase activity"/>
    <property type="evidence" value="ECO:0007669"/>
    <property type="project" value="TreeGrafter"/>
</dbReference>
<dbReference type="SUPFAM" id="SSF56219">
    <property type="entry name" value="DNase I-like"/>
    <property type="match status" value="1"/>
</dbReference>
<dbReference type="AlphaFoldDB" id="A0AA36I3X8"/>
<dbReference type="Gene3D" id="3.60.10.10">
    <property type="entry name" value="Endonuclease/exonuclease/phosphatase"/>
    <property type="match status" value="1"/>
</dbReference>
<evidence type="ECO:0000313" key="2">
    <source>
        <dbReference type="EMBL" id="CAJ1380601.1"/>
    </source>
</evidence>
<dbReference type="PANTHER" id="PTHR11200">
    <property type="entry name" value="INOSITOL 5-PHOSPHATASE"/>
    <property type="match status" value="1"/>
</dbReference>
<dbReference type="Proteomes" id="UP001178507">
    <property type="component" value="Unassembled WGS sequence"/>
</dbReference>
<feature type="domain" description="Inositol polyphosphate-related phosphatase" evidence="1">
    <location>
        <begin position="41"/>
        <end position="341"/>
    </location>
</feature>
<dbReference type="EMBL" id="CAUJNA010000727">
    <property type="protein sequence ID" value="CAJ1380601.1"/>
    <property type="molecule type" value="Genomic_DNA"/>
</dbReference>
<dbReference type="SMART" id="SM00128">
    <property type="entry name" value="IPPc"/>
    <property type="match status" value="1"/>
</dbReference>
<dbReference type="InterPro" id="IPR036691">
    <property type="entry name" value="Endo/exonu/phosph_ase_sf"/>
</dbReference>
<dbReference type="Pfam" id="PF22669">
    <property type="entry name" value="Exo_endo_phos2"/>
    <property type="match status" value="1"/>
</dbReference>
<dbReference type="GO" id="GO:0046856">
    <property type="term" value="P:phosphatidylinositol dephosphorylation"/>
    <property type="evidence" value="ECO:0007669"/>
    <property type="project" value="InterPro"/>
</dbReference>